<dbReference type="HOGENOM" id="CLU_079969_0_0_1"/>
<dbReference type="OrthoDB" id="5335812at2759"/>
<organism evidence="1 2">
    <name type="scientific">Thermothielavioides terrestris (strain ATCC 38088 / NRRL 8126)</name>
    <name type="common">Thielavia terrestris</name>
    <dbReference type="NCBI Taxonomy" id="578455"/>
    <lineage>
        <taxon>Eukaryota</taxon>
        <taxon>Fungi</taxon>
        <taxon>Dikarya</taxon>
        <taxon>Ascomycota</taxon>
        <taxon>Pezizomycotina</taxon>
        <taxon>Sordariomycetes</taxon>
        <taxon>Sordariomycetidae</taxon>
        <taxon>Sordariales</taxon>
        <taxon>Chaetomiaceae</taxon>
        <taxon>Thermothielavioides</taxon>
        <taxon>Thermothielavioides terrestris</taxon>
    </lineage>
</organism>
<keyword evidence="2" id="KW-1185">Reference proteome</keyword>
<dbReference type="RefSeq" id="XP_003648947.1">
    <property type="nucleotide sequence ID" value="XM_003648899.1"/>
</dbReference>
<dbReference type="KEGG" id="ttt:THITE_2106978"/>
<proteinExistence type="predicted"/>
<sequence>MAAARAGEQPFQEGQAFLDGQFDIVDWYPYFQSCVRYFLKHAQYNGPVQFLAAFINIQLPFQKAQAEFLLSHTPSPAAVAAAAAAGLAPPPAAPPPPPAALGDGGVGVPLTYSTATTTTLQPYIRRLVATGFDFPGVLHSFFGDDWERGVRPLCELERRNYMFAAKSGSWLEVKRAYDGAGADEAVPFLRPLRNVSEAEIVAAEAAWSEWLAMQDW</sequence>
<accession>G2QSD0</accession>
<gene>
    <name evidence="1" type="ORF">THITE_2106978</name>
</gene>
<dbReference type="PANTHER" id="PTHR42087">
    <property type="entry name" value="ILP IS AN APOPTOSIS INHIBITOR"/>
    <property type="match status" value="1"/>
</dbReference>
<evidence type="ECO:0000313" key="2">
    <source>
        <dbReference type="Proteomes" id="UP000008181"/>
    </source>
</evidence>
<dbReference type="Proteomes" id="UP000008181">
    <property type="component" value="Chromosome 1"/>
</dbReference>
<dbReference type="AlphaFoldDB" id="G2QSD0"/>
<dbReference type="GeneID" id="11516721"/>
<protein>
    <submittedName>
        <fullName evidence="1">Uncharacterized protein</fullName>
    </submittedName>
</protein>
<dbReference type="InterPro" id="IPR053267">
    <property type="entry name" value="Verrucosidin_biosynth-assoc"/>
</dbReference>
<name>G2QSD0_THETT</name>
<dbReference type="PANTHER" id="PTHR42087:SF1">
    <property type="entry name" value="ILP IS AN APOPTOSIS INHIBITOR"/>
    <property type="match status" value="1"/>
</dbReference>
<evidence type="ECO:0000313" key="1">
    <source>
        <dbReference type="EMBL" id="AEO62611.1"/>
    </source>
</evidence>
<dbReference type="eggNOG" id="ENOG502S2F8">
    <property type="taxonomic scope" value="Eukaryota"/>
</dbReference>
<reference evidence="1 2" key="1">
    <citation type="journal article" date="2011" name="Nat. Biotechnol.">
        <title>Comparative genomic analysis of the thermophilic biomass-degrading fungi Myceliophthora thermophila and Thielavia terrestris.</title>
        <authorList>
            <person name="Berka R.M."/>
            <person name="Grigoriev I.V."/>
            <person name="Otillar R."/>
            <person name="Salamov A."/>
            <person name="Grimwood J."/>
            <person name="Reid I."/>
            <person name="Ishmael N."/>
            <person name="John T."/>
            <person name="Darmond C."/>
            <person name="Moisan M.-C."/>
            <person name="Henrissat B."/>
            <person name="Coutinho P.M."/>
            <person name="Lombard V."/>
            <person name="Natvig D.O."/>
            <person name="Lindquist E."/>
            <person name="Schmutz J."/>
            <person name="Lucas S."/>
            <person name="Harris P."/>
            <person name="Powlowski J."/>
            <person name="Bellemare A."/>
            <person name="Taylor D."/>
            <person name="Butler G."/>
            <person name="de Vries R.P."/>
            <person name="Allijn I.E."/>
            <person name="van den Brink J."/>
            <person name="Ushinsky S."/>
            <person name="Storms R."/>
            <person name="Powell A.J."/>
            <person name="Paulsen I.T."/>
            <person name="Elbourne L.D.H."/>
            <person name="Baker S.E."/>
            <person name="Magnuson J."/>
            <person name="LaBoissiere S."/>
            <person name="Clutterbuck A.J."/>
            <person name="Martinez D."/>
            <person name="Wogulis M."/>
            <person name="de Leon A.L."/>
            <person name="Rey M.W."/>
            <person name="Tsang A."/>
        </authorList>
    </citation>
    <scope>NUCLEOTIDE SEQUENCE [LARGE SCALE GENOMIC DNA]</scope>
    <source>
        <strain evidence="2">ATCC 38088 / NRRL 8126</strain>
    </source>
</reference>
<dbReference type="EMBL" id="CP003009">
    <property type="protein sequence ID" value="AEO62611.1"/>
    <property type="molecule type" value="Genomic_DNA"/>
</dbReference>